<evidence type="ECO:0000313" key="3">
    <source>
        <dbReference type="EMBL" id="PIL31940.1"/>
    </source>
</evidence>
<dbReference type="Pfam" id="PF08031">
    <property type="entry name" value="BBE"/>
    <property type="match status" value="1"/>
</dbReference>
<gene>
    <name evidence="3" type="ORF">GSI_06644</name>
</gene>
<dbReference type="OrthoDB" id="9983560at2759"/>
<evidence type="ECO:0000259" key="2">
    <source>
        <dbReference type="Pfam" id="PF08031"/>
    </source>
</evidence>
<organism evidence="3 4">
    <name type="scientific">Ganoderma sinense ZZ0214-1</name>
    <dbReference type="NCBI Taxonomy" id="1077348"/>
    <lineage>
        <taxon>Eukaryota</taxon>
        <taxon>Fungi</taxon>
        <taxon>Dikarya</taxon>
        <taxon>Basidiomycota</taxon>
        <taxon>Agaricomycotina</taxon>
        <taxon>Agaricomycetes</taxon>
        <taxon>Polyporales</taxon>
        <taxon>Polyporaceae</taxon>
        <taxon>Ganoderma</taxon>
    </lineage>
</organism>
<dbReference type="Proteomes" id="UP000230002">
    <property type="component" value="Unassembled WGS sequence"/>
</dbReference>
<reference evidence="3 4" key="1">
    <citation type="journal article" date="2015" name="Sci. Rep.">
        <title>Chromosome-level genome map provides insights into diverse defense mechanisms in the medicinal fungus Ganoderma sinense.</title>
        <authorList>
            <person name="Zhu Y."/>
            <person name="Xu J."/>
            <person name="Sun C."/>
            <person name="Zhou S."/>
            <person name="Xu H."/>
            <person name="Nelson D.R."/>
            <person name="Qian J."/>
            <person name="Song J."/>
            <person name="Luo H."/>
            <person name="Xiang L."/>
            <person name="Li Y."/>
            <person name="Xu Z."/>
            <person name="Ji A."/>
            <person name="Wang L."/>
            <person name="Lu S."/>
            <person name="Hayward A."/>
            <person name="Sun W."/>
            <person name="Li X."/>
            <person name="Schwartz D.C."/>
            <person name="Wang Y."/>
            <person name="Chen S."/>
        </authorList>
    </citation>
    <scope>NUCLEOTIDE SEQUENCE [LARGE SCALE GENOMIC DNA]</scope>
    <source>
        <strain evidence="3 4">ZZ0214-1</strain>
    </source>
</reference>
<accession>A0A2G8SDT7</accession>
<keyword evidence="1" id="KW-0732">Signal</keyword>
<dbReference type="EMBL" id="AYKW01000012">
    <property type="protein sequence ID" value="PIL31940.1"/>
    <property type="molecule type" value="Genomic_DNA"/>
</dbReference>
<feature type="chain" id="PRO_5013836166" description="Berberine/berberine-like domain-containing protein" evidence="1">
    <location>
        <begin position="22"/>
        <end position="105"/>
    </location>
</feature>
<dbReference type="InterPro" id="IPR016169">
    <property type="entry name" value="FAD-bd_PCMH_sub2"/>
</dbReference>
<evidence type="ECO:0000313" key="4">
    <source>
        <dbReference type="Proteomes" id="UP000230002"/>
    </source>
</evidence>
<keyword evidence="4" id="KW-1185">Reference proteome</keyword>
<name>A0A2G8SDT7_9APHY</name>
<feature type="domain" description="Berberine/berberine-like" evidence="2">
    <location>
        <begin position="49"/>
        <end position="92"/>
    </location>
</feature>
<dbReference type="AlphaFoldDB" id="A0A2G8SDT7"/>
<dbReference type="Gene3D" id="3.30.465.10">
    <property type="match status" value="1"/>
</dbReference>
<dbReference type="GO" id="GO:0050660">
    <property type="term" value="F:flavin adenine dinucleotide binding"/>
    <property type="evidence" value="ECO:0007669"/>
    <property type="project" value="InterPro"/>
</dbReference>
<dbReference type="GO" id="GO:0016491">
    <property type="term" value="F:oxidoreductase activity"/>
    <property type="evidence" value="ECO:0007669"/>
    <property type="project" value="InterPro"/>
</dbReference>
<evidence type="ECO:0000256" key="1">
    <source>
        <dbReference type="SAM" id="SignalP"/>
    </source>
</evidence>
<protein>
    <recommendedName>
        <fullName evidence="2">Berberine/berberine-like domain-containing protein</fullName>
    </recommendedName>
</protein>
<proteinExistence type="predicted"/>
<feature type="signal peptide" evidence="1">
    <location>
        <begin position="1"/>
        <end position="21"/>
    </location>
</feature>
<dbReference type="Gene3D" id="3.40.462.20">
    <property type="match status" value="1"/>
</dbReference>
<dbReference type="STRING" id="1077348.A0A2G8SDT7"/>
<comment type="caution">
    <text evidence="3">The sequence shown here is derived from an EMBL/GenBank/DDBJ whole genome shotgun (WGS) entry which is preliminary data.</text>
</comment>
<sequence length="105" mass="11665">MGLNPAWRSALLHTIFSTSWAEGDAIDSIMGKVNQNMITLRSLAPHSGAYFNEASLVEPHPLQAFFGDHHVRLQQIKAIYDPIDMFVVRGGIGSNEWDAELVCKL</sequence>
<dbReference type="InterPro" id="IPR012951">
    <property type="entry name" value="BBE"/>
</dbReference>